<dbReference type="Pfam" id="PF00012">
    <property type="entry name" value="HSP70"/>
    <property type="match status" value="1"/>
</dbReference>
<protein>
    <recommendedName>
        <fullName evidence="8">Hypoxia up-regulated 1</fullName>
    </recommendedName>
</protein>
<evidence type="ECO:0000256" key="5">
    <source>
        <dbReference type="SAM" id="SignalP"/>
    </source>
</evidence>
<dbReference type="Gene3D" id="3.30.420.40">
    <property type="match status" value="2"/>
</dbReference>
<dbReference type="PANTHER" id="PTHR45639:SF3">
    <property type="entry name" value="HYPOXIA UP-REGULATED PROTEIN 1"/>
    <property type="match status" value="1"/>
</dbReference>
<dbReference type="CDD" id="cd10230">
    <property type="entry name" value="ASKHA_NBD_HSP70_HYOU1"/>
    <property type="match status" value="1"/>
</dbReference>
<evidence type="ECO:0000256" key="3">
    <source>
        <dbReference type="ARBA" id="ARBA00023186"/>
    </source>
</evidence>
<dbReference type="Proteomes" id="UP000094065">
    <property type="component" value="Unassembled WGS sequence"/>
</dbReference>
<accession>A0A1E3I3M4</accession>
<feature type="region of interest" description="Disordered" evidence="4">
    <location>
        <begin position="813"/>
        <end position="881"/>
    </location>
</feature>
<dbReference type="GeneID" id="30152742"/>
<dbReference type="SUPFAM" id="SSF100934">
    <property type="entry name" value="Heat shock protein 70kD (HSP70), C-terminal subdomain"/>
    <property type="match status" value="1"/>
</dbReference>
<dbReference type="Gene3D" id="3.30.30.30">
    <property type="match status" value="1"/>
</dbReference>
<comment type="caution">
    <text evidence="6">The sequence shown here is derived from an EMBL/GenBank/DDBJ whole genome shotgun (WGS) entry which is preliminary data.</text>
</comment>
<dbReference type="OrthoDB" id="10262720at2759"/>
<keyword evidence="7" id="KW-1185">Reference proteome</keyword>
<reference evidence="6 7" key="1">
    <citation type="submission" date="2016-06" db="EMBL/GenBank/DDBJ databases">
        <title>Evolution of pathogenesis and genome organization in the Tremellales.</title>
        <authorList>
            <person name="Cuomo C."/>
            <person name="Litvintseva A."/>
            <person name="Heitman J."/>
            <person name="Chen Y."/>
            <person name="Sun S."/>
            <person name="Springer D."/>
            <person name="Dromer F."/>
            <person name="Young S."/>
            <person name="Zeng Q."/>
            <person name="Chapman S."/>
            <person name="Gujja S."/>
            <person name="Saif S."/>
            <person name="Birren B."/>
        </authorList>
    </citation>
    <scope>NUCLEOTIDE SEQUENCE [LARGE SCALE GENOMIC DNA]</scope>
    <source>
        <strain evidence="6 7">CBS 6039</strain>
    </source>
</reference>
<dbReference type="STRING" id="1295533.A0A1E3I3M4"/>
<evidence type="ECO:0000313" key="6">
    <source>
        <dbReference type="EMBL" id="ODN83260.1"/>
    </source>
</evidence>
<dbReference type="Gene3D" id="3.90.640.10">
    <property type="entry name" value="Actin, Chain A, domain 4"/>
    <property type="match status" value="1"/>
</dbReference>
<feature type="chain" id="PRO_5009129536" description="Hypoxia up-regulated 1" evidence="5">
    <location>
        <begin position="21"/>
        <end position="881"/>
    </location>
</feature>
<keyword evidence="3" id="KW-0143">Chaperone</keyword>
<feature type="compositionally biased region" description="Basic residues" evidence="4">
    <location>
        <begin position="822"/>
        <end position="831"/>
    </location>
</feature>
<evidence type="ECO:0000256" key="2">
    <source>
        <dbReference type="ARBA" id="ARBA00022840"/>
    </source>
</evidence>
<dbReference type="InterPro" id="IPR013126">
    <property type="entry name" value="Hsp_70_fam"/>
</dbReference>
<keyword evidence="5" id="KW-0732">Signal</keyword>
<dbReference type="InterPro" id="IPR043129">
    <property type="entry name" value="ATPase_NBD"/>
</dbReference>
<dbReference type="GO" id="GO:0030968">
    <property type="term" value="P:endoplasmic reticulum unfolded protein response"/>
    <property type="evidence" value="ECO:0007669"/>
    <property type="project" value="TreeGrafter"/>
</dbReference>
<organism evidence="6 7">
    <name type="scientific">Cryptococcus amylolentus CBS 6039</name>
    <dbReference type="NCBI Taxonomy" id="1295533"/>
    <lineage>
        <taxon>Eukaryota</taxon>
        <taxon>Fungi</taxon>
        <taxon>Dikarya</taxon>
        <taxon>Basidiomycota</taxon>
        <taxon>Agaricomycotina</taxon>
        <taxon>Tremellomycetes</taxon>
        <taxon>Tremellales</taxon>
        <taxon>Cryptococcaceae</taxon>
        <taxon>Cryptococcus</taxon>
    </lineage>
</organism>
<dbReference type="GO" id="GO:0005524">
    <property type="term" value="F:ATP binding"/>
    <property type="evidence" value="ECO:0007669"/>
    <property type="project" value="UniProtKB-KW"/>
</dbReference>
<dbReference type="Gene3D" id="1.20.1270.10">
    <property type="match status" value="1"/>
</dbReference>
<feature type="compositionally biased region" description="Basic and acidic residues" evidence="4">
    <location>
        <begin position="566"/>
        <end position="588"/>
    </location>
</feature>
<name>A0A1E3I3M4_9TREE</name>
<dbReference type="GO" id="GO:0034663">
    <property type="term" value="C:endoplasmic reticulum chaperone complex"/>
    <property type="evidence" value="ECO:0007669"/>
    <property type="project" value="TreeGrafter"/>
</dbReference>
<proteinExistence type="predicted"/>
<dbReference type="SUPFAM" id="SSF53067">
    <property type="entry name" value="Actin-like ATPase domain"/>
    <property type="match status" value="2"/>
</dbReference>
<keyword evidence="1" id="KW-0547">Nucleotide-binding</keyword>
<sequence length="881" mass="96148">MRPQHLLSLLLLLLAPAIQAAILAIDYGAEFTKLSLIKPGVPFDVVLDKDSKRKISSVVGWKRDERVFGAEAKMSATRFPDTHYPYVKPLLGKTTLPPLSIWPNAPSSDGESIVFPHPSAPSYISPALPSPEAAWTPTALLAQQLSYYRHLAESLGTKKESINQVVVTVPAWWNHAQRRAYRDALELQGMSCLAMIGEGTGVALNYAMTRTFPDYNPATGAGEKEYHVIYDSGALSTTATVLAFYQTSEYLTPKSKTPINTTHIETLGTGWENVGGVLLDVAIQDILVEDFIKKSGKTGIEADKKALAKVAKEATRVKHILSANYEANTAIESLFDDTDYRSQISRASLEEALASTESLFSKPLTSALSAAGLSLSDINSFVLFGGNTRVPLVQTSLKSVLGNLEDRIAQNVNTDEAAVLGAAYYGAALSKQFKMKNIEVKESSVGDIIINGGDVLFPEGTVLGEKKVLTLPAEGDINLEFSQSIAHPESSHGTSGPQPILSVQVYDIEKALKDFTAPSPVVNLTIRFDPKGHLSAANAVLVSNVTESKDGGVAGALKGLFGGKEDDKQQVEEVASEGEKEEKKDGKKAPTKVALKFREKHLGVKPLSGEEKRTTNARLNSIAAFESAKASREEALNSLESYIYALQNHLSDYEPTALKDFSTPAEQTAIKDLVAKTFEWLNDVGDQATERELRTKYTALEILERPPVFRYNEYTARDGAVADFQKAMRLAASFFIEAKGNWTEAIEAARNATPEDPATPPKYTKEELGALDDMLREYTKWIDELMPEQLKLDEDKTKDPVIKVRELEEKGKNLQATVMRLTNKKNPRKPKPTTSSSSASSSVTLDTQTDHGPSPTLSEKEAESTTESKPTDKEPLVHDDL</sequence>
<feature type="region of interest" description="Disordered" evidence="4">
    <location>
        <begin position="566"/>
        <end position="590"/>
    </location>
</feature>
<evidence type="ECO:0000256" key="4">
    <source>
        <dbReference type="SAM" id="MobiDB-lite"/>
    </source>
</evidence>
<feature type="compositionally biased region" description="Low complexity" evidence="4">
    <location>
        <begin position="832"/>
        <end position="842"/>
    </location>
</feature>
<dbReference type="RefSeq" id="XP_018997260.1">
    <property type="nucleotide sequence ID" value="XM_019134833.1"/>
</dbReference>
<dbReference type="PRINTS" id="PR00301">
    <property type="entry name" value="HEATSHOCK70"/>
</dbReference>
<dbReference type="EMBL" id="AWGJ01000002">
    <property type="protein sequence ID" value="ODN83260.1"/>
    <property type="molecule type" value="Genomic_DNA"/>
</dbReference>
<evidence type="ECO:0000313" key="7">
    <source>
        <dbReference type="Proteomes" id="UP000094065"/>
    </source>
</evidence>
<dbReference type="PANTHER" id="PTHR45639">
    <property type="entry name" value="HSC70CB, ISOFORM G-RELATED"/>
    <property type="match status" value="1"/>
</dbReference>
<dbReference type="InterPro" id="IPR029048">
    <property type="entry name" value="HSP70_C_sf"/>
</dbReference>
<gene>
    <name evidence="6" type="ORF">L202_01433</name>
</gene>
<evidence type="ECO:0000256" key="1">
    <source>
        <dbReference type="ARBA" id="ARBA00022741"/>
    </source>
</evidence>
<keyword evidence="2" id="KW-0067">ATP-binding</keyword>
<feature type="compositionally biased region" description="Basic and acidic residues" evidence="4">
    <location>
        <begin position="869"/>
        <end position="881"/>
    </location>
</feature>
<evidence type="ECO:0008006" key="8">
    <source>
        <dbReference type="Google" id="ProtNLM"/>
    </source>
</evidence>
<dbReference type="AlphaFoldDB" id="A0A1E3I3M4"/>
<dbReference type="GO" id="GO:0140662">
    <property type="term" value="F:ATP-dependent protein folding chaperone"/>
    <property type="evidence" value="ECO:0007669"/>
    <property type="project" value="InterPro"/>
</dbReference>
<feature type="signal peptide" evidence="5">
    <location>
        <begin position="1"/>
        <end position="20"/>
    </location>
</feature>